<dbReference type="PANTHER" id="PTHR46238:SF8">
    <property type="entry name" value="ENDONUCLEASE_EXONUCLEASE_PHOSPHATASE DOMAIN-CONTAINING PROTEIN"/>
    <property type="match status" value="1"/>
</dbReference>
<protein>
    <recommendedName>
        <fullName evidence="3">NR LBD domain-containing protein</fullName>
    </recommendedName>
</protein>
<dbReference type="AlphaFoldDB" id="A0A016VWF5"/>
<organism evidence="1 2">
    <name type="scientific">Ancylostoma ceylanicum</name>
    <dbReference type="NCBI Taxonomy" id="53326"/>
    <lineage>
        <taxon>Eukaryota</taxon>
        <taxon>Metazoa</taxon>
        <taxon>Ecdysozoa</taxon>
        <taxon>Nematoda</taxon>
        <taxon>Chromadorea</taxon>
        <taxon>Rhabditida</taxon>
        <taxon>Rhabditina</taxon>
        <taxon>Rhabditomorpha</taxon>
        <taxon>Strongyloidea</taxon>
        <taxon>Ancylostomatidae</taxon>
        <taxon>Ancylostomatinae</taxon>
        <taxon>Ancylostoma</taxon>
    </lineage>
</organism>
<gene>
    <name evidence="1" type="primary">Acey_s0003.g1215</name>
    <name evidence="1" type="ORF">Y032_0003g1215</name>
</gene>
<reference evidence="2" key="1">
    <citation type="journal article" date="2015" name="Nat. Genet.">
        <title>The genome and transcriptome of the zoonotic hookworm Ancylostoma ceylanicum identify infection-specific gene families.</title>
        <authorList>
            <person name="Schwarz E.M."/>
            <person name="Hu Y."/>
            <person name="Antoshechkin I."/>
            <person name="Miller M.M."/>
            <person name="Sternberg P.W."/>
            <person name="Aroian R.V."/>
        </authorList>
    </citation>
    <scope>NUCLEOTIDE SEQUENCE</scope>
    <source>
        <strain evidence="2">HY135</strain>
    </source>
</reference>
<proteinExistence type="predicted"/>
<sequence>MHDRKIPLKPRSETYCSVVRPVALHEAECWPTTLNHEQTLHAMEIRMLRWTQELTRLDRFRNDVVRAMFGIARVVTRMHA</sequence>
<dbReference type="PANTHER" id="PTHR46238">
    <property type="entry name" value="REVERSE TRANSCRIPTASE DOMAIN-CONTAINING PROTEIN"/>
    <property type="match status" value="1"/>
</dbReference>
<name>A0A016VWF5_9BILA</name>
<dbReference type="EMBL" id="JARK01001339">
    <property type="protein sequence ID" value="EYC31750.1"/>
    <property type="molecule type" value="Genomic_DNA"/>
</dbReference>
<evidence type="ECO:0000313" key="1">
    <source>
        <dbReference type="EMBL" id="EYC31750.1"/>
    </source>
</evidence>
<comment type="caution">
    <text evidence="1">The sequence shown here is derived from an EMBL/GenBank/DDBJ whole genome shotgun (WGS) entry which is preliminary data.</text>
</comment>
<dbReference type="Proteomes" id="UP000024635">
    <property type="component" value="Unassembled WGS sequence"/>
</dbReference>
<evidence type="ECO:0008006" key="3">
    <source>
        <dbReference type="Google" id="ProtNLM"/>
    </source>
</evidence>
<evidence type="ECO:0000313" key="2">
    <source>
        <dbReference type="Proteomes" id="UP000024635"/>
    </source>
</evidence>
<keyword evidence="2" id="KW-1185">Reference proteome</keyword>
<dbReference type="OrthoDB" id="425681at2759"/>
<accession>A0A016VWF5</accession>